<dbReference type="AlphaFoldDB" id="A0A0L0V488"/>
<name>A0A0L0V488_9BASI</name>
<sequence>MVNLPTKPPVINQILAKKPSITMLRLMIASDNSAQGIGKVFEGIMRQANLSPADFFGQLQLFQGDLGTCLNFESL</sequence>
<dbReference type="Pfam" id="PF20231">
    <property type="entry name" value="DUF6589"/>
    <property type="match status" value="1"/>
</dbReference>
<dbReference type="Proteomes" id="UP000054564">
    <property type="component" value="Unassembled WGS sequence"/>
</dbReference>
<proteinExistence type="predicted"/>
<gene>
    <name evidence="2" type="ORF">PSTG_12522</name>
</gene>
<protein>
    <recommendedName>
        <fullName evidence="1">DUF6589 domain-containing protein</fullName>
    </recommendedName>
</protein>
<evidence type="ECO:0000259" key="1">
    <source>
        <dbReference type="Pfam" id="PF20231"/>
    </source>
</evidence>
<reference evidence="3" key="1">
    <citation type="submission" date="2014-03" db="EMBL/GenBank/DDBJ databases">
        <title>The Genome Sequence of Puccinia striiformis f. sp. tritici PST-78.</title>
        <authorList>
            <consortium name="The Broad Institute Genome Sequencing Platform"/>
            <person name="Cuomo C."/>
            <person name="Hulbert S."/>
            <person name="Chen X."/>
            <person name="Walker B."/>
            <person name="Young S.K."/>
            <person name="Zeng Q."/>
            <person name="Gargeya S."/>
            <person name="Fitzgerald M."/>
            <person name="Haas B."/>
            <person name="Abouelleil A."/>
            <person name="Alvarado L."/>
            <person name="Arachchi H.M."/>
            <person name="Berlin A.M."/>
            <person name="Chapman S.B."/>
            <person name="Goldberg J."/>
            <person name="Griggs A."/>
            <person name="Gujja S."/>
            <person name="Hansen M."/>
            <person name="Howarth C."/>
            <person name="Imamovic A."/>
            <person name="Larimer J."/>
            <person name="McCowan C."/>
            <person name="Montmayeur A."/>
            <person name="Murphy C."/>
            <person name="Neiman D."/>
            <person name="Pearson M."/>
            <person name="Priest M."/>
            <person name="Roberts A."/>
            <person name="Saif S."/>
            <person name="Shea T."/>
            <person name="Sisk P."/>
            <person name="Sykes S."/>
            <person name="Wortman J."/>
            <person name="Nusbaum C."/>
            <person name="Birren B."/>
        </authorList>
    </citation>
    <scope>NUCLEOTIDE SEQUENCE [LARGE SCALE GENOMIC DNA]</scope>
    <source>
        <strain evidence="3">race PST-78</strain>
    </source>
</reference>
<evidence type="ECO:0000313" key="2">
    <source>
        <dbReference type="EMBL" id="KNE94092.1"/>
    </source>
</evidence>
<keyword evidence="3" id="KW-1185">Reference proteome</keyword>
<feature type="domain" description="DUF6589" evidence="1">
    <location>
        <begin position="5"/>
        <end position="74"/>
    </location>
</feature>
<accession>A0A0L0V488</accession>
<comment type="caution">
    <text evidence="2">The sequence shown here is derived from an EMBL/GenBank/DDBJ whole genome shotgun (WGS) entry which is preliminary data.</text>
</comment>
<dbReference type="EMBL" id="AJIL01000123">
    <property type="protein sequence ID" value="KNE94092.1"/>
    <property type="molecule type" value="Genomic_DNA"/>
</dbReference>
<dbReference type="InterPro" id="IPR046496">
    <property type="entry name" value="DUF6589"/>
</dbReference>
<dbReference type="OrthoDB" id="10487598at2759"/>
<evidence type="ECO:0000313" key="3">
    <source>
        <dbReference type="Proteomes" id="UP000054564"/>
    </source>
</evidence>
<organism evidence="2 3">
    <name type="scientific">Puccinia striiformis f. sp. tritici PST-78</name>
    <dbReference type="NCBI Taxonomy" id="1165861"/>
    <lineage>
        <taxon>Eukaryota</taxon>
        <taxon>Fungi</taxon>
        <taxon>Dikarya</taxon>
        <taxon>Basidiomycota</taxon>
        <taxon>Pucciniomycotina</taxon>
        <taxon>Pucciniomycetes</taxon>
        <taxon>Pucciniales</taxon>
        <taxon>Pucciniaceae</taxon>
        <taxon>Puccinia</taxon>
    </lineage>
</organism>